<evidence type="ECO:0000256" key="3">
    <source>
        <dbReference type="ARBA" id="ARBA00022989"/>
    </source>
</evidence>
<feature type="transmembrane region" description="Helical" evidence="6">
    <location>
        <begin position="327"/>
        <end position="350"/>
    </location>
</feature>
<evidence type="ECO:0000256" key="6">
    <source>
        <dbReference type="SAM" id="Phobius"/>
    </source>
</evidence>
<dbReference type="InterPro" id="IPR036259">
    <property type="entry name" value="MFS_trans_sf"/>
</dbReference>
<keyword evidence="2 6" id="KW-0812">Transmembrane</keyword>
<reference evidence="8" key="1">
    <citation type="submission" date="2021-06" db="EMBL/GenBank/DDBJ databases">
        <title>Comparative genomics, transcriptomics and evolutionary studies reveal genomic signatures of adaptation to plant cell wall in hemibiotrophic fungi.</title>
        <authorList>
            <consortium name="DOE Joint Genome Institute"/>
            <person name="Baroncelli R."/>
            <person name="Diaz J.F."/>
            <person name="Benocci T."/>
            <person name="Peng M."/>
            <person name="Battaglia E."/>
            <person name="Haridas S."/>
            <person name="Andreopoulos W."/>
            <person name="Labutti K."/>
            <person name="Pangilinan J."/>
            <person name="Floch G.L."/>
            <person name="Makela M.R."/>
            <person name="Henrissat B."/>
            <person name="Grigoriev I.V."/>
            <person name="Crouch J.A."/>
            <person name="De Vries R.P."/>
            <person name="Sukno S.A."/>
            <person name="Thon M.R."/>
        </authorList>
    </citation>
    <scope>NUCLEOTIDE SEQUENCE</scope>
    <source>
        <strain evidence="8">CBS 193.32</strain>
    </source>
</reference>
<evidence type="ECO:0000256" key="5">
    <source>
        <dbReference type="ARBA" id="ARBA00038347"/>
    </source>
</evidence>
<comment type="subcellular location">
    <subcellularLocation>
        <location evidence="1">Membrane</location>
        <topology evidence="1">Multi-pass membrane protein</topology>
    </subcellularLocation>
</comment>
<gene>
    <name evidence="8" type="ORF">BDP55DRAFT_632372</name>
</gene>
<proteinExistence type="inferred from homology"/>
<dbReference type="InterPro" id="IPR011701">
    <property type="entry name" value="MFS"/>
</dbReference>
<dbReference type="FunFam" id="1.20.1250.20:FF:000509">
    <property type="entry name" value="MFS general substrate transporter"/>
    <property type="match status" value="1"/>
</dbReference>
<feature type="transmembrane region" description="Helical" evidence="6">
    <location>
        <begin position="130"/>
        <end position="147"/>
    </location>
</feature>
<evidence type="ECO:0000259" key="7">
    <source>
        <dbReference type="PROSITE" id="PS50850"/>
    </source>
</evidence>
<feature type="transmembrane region" description="Helical" evidence="6">
    <location>
        <begin position="218"/>
        <end position="237"/>
    </location>
</feature>
<dbReference type="GeneID" id="85456941"/>
<dbReference type="SUPFAM" id="SSF103473">
    <property type="entry name" value="MFS general substrate transporter"/>
    <property type="match status" value="1"/>
</dbReference>
<dbReference type="PANTHER" id="PTHR23502:SF163">
    <property type="entry name" value="MAJOR FACILITATOR SUPERFAMILY (MFS) PROFILE DOMAIN-CONTAINING PROTEIN"/>
    <property type="match status" value="1"/>
</dbReference>
<accession>A0AAJ0AL24</accession>
<comment type="similarity">
    <text evidence="5">Belongs to the major facilitator superfamily. CAR1 family.</text>
</comment>
<evidence type="ECO:0000313" key="8">
    <source>
        <dbReference type="EMBL" id="KAK1675200.1"/>
    </source>
</evidence>
<dbReference type="Gene3D" id="1.20.1250.20">
    <property type="entry name" value="MFS general substrate transporter like domains"/>
    <property type="match status" value="1"/>
</dbReference>
<protein>
    <submittedName>
        <fullName evidence="8">Major facilitator superfamily transporter</fullName>
    </submittedName>
</protein>
<feature type="transmembrane region" description="Helical" evidence="6">
    <location>
        <begin position="187"/>
        <end position="206"/>
    </location>
</feature>
<feature type="transmembrane region" description="Helical" evidence="6">
    <location>
        <begin position="283"/>
        <end position="307"/>
    </location>
</feature>
<keyword evidence="3 6" id="KW-1133">Transmembrane helix</keyword>
<name>A0AAJ0AL24_9PEZI</name>
<dbReference type="PANTHER" id="PTHR23502">
    <property type="entry name" value="MAJOR FACILITATOR SUPERFAMILY"/>
    <property type="match status" value="1"/>
</dbReference>
<feature type="transmembrane region" description="Helical" evidence="6">
    <location>
        <begin position="370"/>
        <end position="390"/>
    </location>
</feature>
<keyword evidence="4 6" id="KW-0472">Membrane</keyword>
<dbReference type="Pfam" id="PF07690">
    <property type="entry name" value="MFS_1"/>
    <property type="match status" value="1"/>
</dbReference>
<evidence type="ECO:0000256" key="1">
    <source>
        <dbReference type="ARBA" id="ARBA00004141"/>
    </source>
</evidence>
<dbReference type="EMBL" id="JAHMHR010000022">
    <property type="protein sequence ID" value="KAK1675200.1"/>
    <property type="molecule type" value="Genomic_DNA"/>
</dbReference>
<dbReference type="PROSITE" id="PS50850">
    <property type="entry name" value="MFS"/>
    <property type="match status" value="1"/>
</dbReference>
<keyword evidence="9" id="KW-1185">Reference proteome</keyword>
<feature type="transmembrane region" description="Helical" evidence="6">
    <location>
        <begin position="428"/>
        <end position="448"/>
    </location>
</feature>
<feature type="transmembrane region" description="Helical" evidence="6">
    <location>
        <begin position="460"/>
        <end position="482"/>
    </location>
</feature>
<evidence type="ECO:0000313" key="9">
    <source>
        <dbReference type="Proteomes" id="UP001224890"/>
    </source>
</evidence>
<dbReference type="AlphaFoldDB" id="A0AAJ0AL24"/>
<dbReference type="Proteomes" id="UP001224890">
    <property type="component" value="Unassembled WGS sequence"/>
</dbReference>
<sequence>MTTMDEEQPLLVEDPICEEDISKHLLDFDPNGDPENPREWPASFKWTLVALLALTAFTVSHGHVRADIFPSTFTCISVVPVAAHIIEDLDQNEGTNSPAAALLVTIWELGEAAGPLLIAPLSEIYGRYPVMNAANILFIIATVLAAISTSTPLLIGARCLTGLAVASNVLNPAIIGDMFVPDNRGSAMSIVSLAPLIGGAVGPMISGAIAQTLGWRQVLWMSAGLATVCEILFLTCFRETYKMTILRRRAAKHADEHGAPLHPAGVDDHKSLIKLWESIKRPFYVLLRSNVLMGLSFFGCITFAYFYVMSISLPVILQDVYGFSPALTGLSFMSFSVGSFISVLVSNFSLDRIYVKLRGNDPVGRPEYRLPLVIIGAFTLPLSITAYGWIAELHLPVGLLLLSVAMLGFTLLMASLPLSAYVVDATGLYSASAMTGVIVTRCLAGTFLPLASGPMVQTFGYGWGFTMLGAFSICLAPIPVIVMRYGHIWRQKSEYTRDA</sequence>
<comment type="caution">
    <text evidence="8">The sequence shown here is derived from an EMBL/GenBank/DDBJ whole genome shotgun (WGS) entry which is preliminary data.</text>
</comment>
<organism evidence="8 9">
    <name type="scientific">Colletotrichum godetiae</name>
    <dbReference type="NCBI Taxonomy" id="1209918"/>
    <lineage>
        <taxon>Eukaryota</taxon>
        <taxon>Fungi</taxon>
        <taxon>Dikarya</taxon>
        <taxon>Ascomycota</taxon>
        <taxon>Pezizomycotina</taxon>
        <taxon>Sordariomycetes</taxon>
        <taxon>Hypocreomycetidae</taxon>
        <taxon>Glomerellales</taxon>
        <taxon>Glomerellaceae</taxon>
        <taxon>Colletotrichum</taxon>
        <taxon>Colletotrichum acutatum species complex</taxon>
    </lineage>
</organism>
<feature type="transmembrane region" description="Helical" evidence="6">
    <location>
        <begin position="396"/>
        <end position="416"/>
    </location>
</feature>
<dbReference type="RefSeq" id="XP_060429203.1">
    <property type="nucleotide sequence ID" value="XM_060572415.1"/>
</dbReference>
<evidence type="ECO:0000256" key="4">
    <source>
        <dbReference type="ARBA" id="ARBA00023136"/>
    </source>
</evidence>
<dbReference type="GO" id="GO:0016020">
    <property type="term" value="C:membrane"/>
    <property type="evidence" value="ECO:0007669"/>
    <property type="project" value="UniProtKB-SubCell"/>
</dbReference>
<evidence type="ECO:0000256" key="2">
    <source>
        <dbReference type="ARBA" id="ARBA00022692"/>
    </source>
</evidence>
<feature type="domain" description="Major facilitator superfamily (MFS) profile" evidence="7">
    <location>
        <begin position="48"/>
        <end position="487"/>
    </location>
</feature>
<dbReference type="GO" id="GO:0022857">
    <property type="term" value="F:transmembrane transporter activity"/>
    <property type="evidence" value="ECO:0007669"/>
    <property type="project" value="InterPro"/>
</dbReference>
<dbReference type="InterPro" id="IPR020846">
    <property type="entry name" value="MFS_dom"/>
</dbReference>